<evidence type="ECO:0000256" key="1">
    <source>
        <dbReference type="SAM" id="MobiDB-lite"/>
    </source>
</evidence>
<dbReference type="EMBL" id="CP141531">
    <property type="protein sequence ID" value="WRO06665.1"/>
    <property type="molecule type" value="Genomic_DNA"/>
</dbReference>
<gene>
    <name evidence="3" type="ORF">VLL09_00375</name>
    <name evidence="2" type="ORF">VLL09_04550</name>
</gene>
<feature type="region of interest" description="Disordered" evidence="1">
    <location>
        <begin position="139"/>
        <end position="158"/>
    </location>
</feature>
<dbReference type="RefSeq" id="WP_034375977.1">
    <property type="nucleotide sequence ID" value="NZ_CP013074.1"/>
</dbReference>
<evidence type="ECO:0000313" key="3">
    <source>
        <dbReference type="EMBL" id="WRO07389.1"/>
    </source>
</evidence>
<sequence>MRNNGKESKNDIATMPTEAAAITENIPPEGIIDSTPPPPGGLTREKLEGMMTVSQMPSIVRELLHSGDDVEQLWMRTQITNNKNKAAEKKLDAALNYYDLCVEFDDKAGQAYVRRKLSGWASIDGAAREQAVAAVIGERFKTPKPGQNGANPPPQVKL</sequence>
<proteinExistence type="predicted"/>
<dbReference type="EMBL" id="CP141531">
    <property type="protein sequence ID" value="WRO07389.1"/>
    <property type="molecule type" value="Genomic_DNA"/>
</dbReference>
<organism evidence="2 4">
    <name type="scientific">Dehalococcoides mccartyi</name>
    <dbReference type="NCBI Taxonomy" id="61435"/>
    <lineage>
        <taxon>Bacteria</taxon>
        <taxon>Bacillati</taxon>
        <taxon>Chloroflexota</taxon>
        <taxon>Dehalococcoidia</taxon>
        <taxon>Dehalococcoidales</taxon>
        <taxon>Dehalococcoidaceae</taxon>
        <taxon>Dehalococcoides</taxon>
    </lineage>
</organism>
<feature type="compositionally biased region" description="Basic and acidic residues" evidence="1">
    <location>
        <begin position="1"/>
        <end position="10"/>
    </location>
</feature>
<protein>
    <submittedName>
        <fullName evidence="2">Uncharacterized protein</fullName>
    </submittedName>
</protein>
<dbReference type="AlphaFoldDB" id="A0AB38Z7Y4"/>
<evidence type="ECO:0000313" key="4">
    <source>
        <dbReference type="Proteomes" id="UP001327986"/>
    </source>
</evidence>
<name>A0AB38Z7Y4_9CHLR</name>
<dbReference type="Proteomes" id="UP001327986">
    <property type="component" value="Chromosome"/>
</dbReference>
<feature type="region of interest" description="Disordered" evidence="1">
    <location>
        <begin position="1"/>
        <end position="43"/>
    </location>
</feature>
<evidence type="ECO:0000313" key="2">
    <source>
        <dbReference type="EMBL" id="WRO06665.1"/>
    </source>
</evidence>
<reference evidence="2" key="1">
    <citation type="submission" date="2023-12" db="EMBL/GenBank/DDBJ databases">
        <title>Isolation of organohalide respiring bacteria Dehalococcoides mccartyi strain GPTCE1 in groundwater collected near a chemical plant in Suzhou, China.</title>
        <authorList>
            <person name="Liu G."/>
        </authorList>
    </citation>
    <scope>NUCLEOTIDE SEQUENCE</scope>
    <source>
        <strain evidence="2">GPTCE1</strain>
    </source>
</reference>
<accession>A0AB38Z7Y4</accession>